<organism evidence="1">
    <name type="scientific">Hexamita inflata</name>
    <dbReference type="NCBI Taxonomy" id="28002"/>
    <lineage>
        <taxon>Eukaryota</taxon>
        <taxon>Metamonada</taxon>
        <taxon>Diplomonadida</taxon>
        <taxon>Hexamitidae</taxon>
        <taxon>Hexamitinae</taxon>
        <taxon>Hexamita</taxon>
    </lineage>
</organism>
<evidence type="ECO:0000313" key="3">
    <source>
        <dbReference type="Proteomes" id="UP001642409"/>
    </source>
</evidence>
<evidence type="ECO:0000313" key="2">
    <source>
        <dbReference type="EMBL" id="CAL6053688.1"/>
    </source>
</evidence>
<dbReference type="AlphaFoldDB" id="A0AA86UUD6"/>
<evidence type="ECO:0000313" key="1">
    <source>
        <dbReference type="EMBL" id="CAI9949858.1"/>
    </source>
</evidence>
<gene>
    <name evidence="1" type="ORF">HINF_LOCUS37503</name>
    <name evidence="2" type="ORF">HINF_LOCUS45544</name>
</gene>
<proteinExistence type="predicted"/>
<keyword evidence="3" id="KW-1185">Reference proteome</keyword>
<comment type="caution">
    <text evidence="1">The sequence shown here is derived from an EMBL/GenBank/DDBJ whole genome shotgun (WGS) entry which is preliminary data.</text>
</comment>
<reference evidence="1" key="1">
    <citation type="submission" date="2023-06" db="EMBL/GenBank/DDBJ databases">
        <authorList>
            <person name="Kurt Z."/>
        </authorList>
    </citation>
    <scope>NUCLEOTIDE SEQUENCE</scope>
</reference>
<dbReference type="EMBL" id="CATOUU010000805">
    <property type="protein sequence ID" value="CAI9949858.1"/>
    <property type="molecule type" value="Genomic_DNA"/>
</dbReference>
<protein>
    <submittedName>
        <fullName evidence="2">Hypothetical_protein</fullName>
    </submittedName>
</protein>
<reference evidence="2 3" key="2">
    <citation type="submission" date="2024-07" db="EMBL/GenBank/DDBJ databases">
        <authorList>
            <person name="Akdeniz Z."/>
        </authorList>
    </citation>
    <scope>NUCLEOTIDE SEQUENCE [LARGE SCALE GENOMIC DNA]</scope>
</reference>
<accession>A0AA86UUD6</accession>
<dbReference type="Proteomes" id="UP001642409">
    <property type="component" value="Unassembled WGS sequence"/>
</dbReference>
<name>A0AA86UUD6_9EUKA</name>
<dbReference type="EMBL" id="CAXDID020000198">
    <property type="protein sequence ID" value="CAL6053688.1"/>
    <property type="molecule type" value="Genomic_DNA"/>
</dbReference>
<sequence>MQLNKVESLPSLYFYSCRIYPESYCKYIRQRQTTMFQRCGFNYKEEQTSPPTHKPLFLLRRFKSNNLQYIILLQQYNALSSYLYDFFITCIIIYCGEDYIQQVFINVEKAGRTNEFTSHNIAHLVVGVLRPEAAVNLQKVGNLSEKLQMLKPHVCRRHLINTSRNSLHIIIITAYLLWTKIGMSVHNLHKQRQDFCQIQNKMYENVIFTQNIEKSVLQNIVMITNIINILIVTYQNPSQIFHIFSDFSTFQV</sequence>